<reference evidence="1 2" key="1">
    <citation type="journal article" date="2014" name="Am. J. Bot.">
        <title>Genome assembly and annotation for red clover (Trifolium pratense; Fabaceae).</title>
        <authorList>
            <person name="Istvanek J."/>
            <person name="Jaros M."/>
            <person name="Krenek A."/>
            <person name="Repkova J."/>
        </authorList>
    </citation>
    <scope>NUCLEOTIDE SEQUENCE [LARGE SCALE GENOMIC DNA]</scope>
    <source>
        <strain evidence="2">cv. Tatra</strain>
        <tissue evidence="1">Young leaves</tissue>
    </source>
</reference>
<comment type="caution">
    <text evidence="1">The sequence shown here is derived from an EMBL/GenBank/DDBJ whole genome shotgun (WGS) entry which is preliminary data.</text>
</comment>
<dbReference type="SUPFAM" id="SSF52540">
    <property type="entry name" value="P-loop containing nucleoside triphosphate hydrolases"/>
    <property type="match status" value="1"/>
</dbReference>
<dbReference type="AlphaFoldDB" id="A0A2K3KVI7"/>
<organism evidence="1 2">
    <name type="scientific">Trifolium pratense</name>
    <name type="common">Red clover</name>
    <dbReference type="NCBI Taxonomy" id="57577"/>
    <lineage>
        <taxon>Eukaryota</taxon>
        <taxon>Viridiplantae</taxon>
        <taxon>Streptophyta</taxon>
        <taxon>Embryophyta</taxon>
        <taxon>Tracheophyta</taxon>
        <taxon>Spermatophyta</taxon>
        <taxon>Magnoliopsida</taxon>
        <taxon>eudicotyledons</taxon>
        <taxon>Gunneridae</taxon>
        <taxon>Pentapetalae</taxon>
        <taxon>rosids</taxon>
        <taxon>fabids</taxon>
        <taxon>Fabales</taxon>
        <taxon>Fabaceae</taxon>
        <taxon>Papilionoideae</taxon>
        <taxon>50 kb inversion clade</taxon>
        <taxon>NPAAA clade</taxon>
        <taxon>Hologalegina</taxon>
        <taxon>IRL clade</taxon>
        <taxon>Trifolieae</taxon>
        <taxon>Trifolium</taxon>
    </lineage>
</organism>
<reference evidence="1 2" key="2">
    <citation type="journal article" date="2017" name="Front. Plant Sci.">
        <title>Gene Classification and Mining of Molecular Markers Useful in Red Clover (Trifolium pratense) Breeding.</title>
        <authorList>
            <person name="Istvanek J."/>
            <person name="Dluhosova J."/>
            <person name="Dluhos P."/>
            <person name="Patkova L."/>
            <person name="Nedelnik J."/>
            <person name="Repkova J."/>
        </authorList>
    </citation>
    <scope>NUCLEOTIDE SEQUENCE [LARGE SCALE GENOMIC DNA]</scope>
    <source>
        <strain evidence="2">cv. Tatra</strain>
        <tissue evidence="1">Young leaves</tissue>
    </source>
</reference>
<name>A0A2K3KVI7_TRIPR</name>
<accession>A0A2K3KVI7</accession>
<proteinExistence type="predicted"/>
<dbReference type="EMBL" id="ASHM01112247">
    <property type="protein sequence ID" value="PNX70274.1"/>
    <property type="molecule type" value="Genomic_DNA"/>
</dbReference>
<sequence>MAADTAVVVIVSVEEQQKARQYQLDVLEQAKNKNTIAFLETGSGKTLIVVLLINALVVI</sequence>
<dbReference type="STRING" id="57577.A0A2K3KVI7"/>
<gene>
    <name evidence="1" type="ORF">L195_g057228</name>
</gene>
<evidence type="ECO:0000313" key="2">
    <source>
        <dbReference type="Proteomes" id="UP000236291"/>
    </source>
</evidence>
<dbReference type="InterPro" id="IPR027417">
    <property type="entry name" value="P-loop_NTPase"/>
</dbReference>
<dbReference type="Gene3D" id="3.40.50.300">
    <property type="entry name" value="P-loop containing nucleotide triphosphate hydrolases"/>
    <property type="match status" value="1"/>
</dbReference>
<evidence type="ECO:0000313" key="1">
    <source>
        <dbReference type="EMBL" id="PNX70274.1"/>
    </source>
</evidence>
<dbReference type="Proteomes" id="UP000236291">
    <property type="component" value="Unassembled WGS sequence"/>
</dbReference>
<protein>
    <submittedName>
        <fullName evidence="1">Endoribonuclease dicer 1-like protein</fullName>
    </submittedName>
</protein>